<name>A0A1H0N3B4_9HYPH</name>
<evidence type="ECO:0000256" key="4">
    <source>
        <dbReference type="ARBA" id="ARBA00022840"/>
    </source>
</evidence>
<dbReference type="GO" id="GO:0004674">
    <property type="term" value="F:protein serine/threonine kinase activity"/>
    <property type="evidence" value="ECO:0007669"/>
    <property type="project" value="UniProtKB-KW"/>
</dbReference>
<dbReference type="PROSITE" id="PS50011">
    <property type="entry name" value="PROTEIN_KINASE_DOM"/>
    <property type="match status" value="1"/>
</dbReference>
<evidence type="ECO:0000256" key="3">
    <source>
        <dbReference type="ARBA" id="ARBA00022777"/>
    </source>
</evidence>
<dbReference type="Gene3D" id="1.10.510.10">
    <property type="entry name" value="Transferase(Phosphotransferase) domain 1"/>
    <property type="match status" value="1"/>
</dbReference>
<dbReference type="Pfam" id="PF00069">
    <property type="entry name" value="Pkinase"/>
    <property type="match status" value="1"/>
</dbReference>
<proteinExistence type="predicted"/>
<dbReference type="AlphaFoldDB" id="A0A1H0N3B4"/>
<reference evidence="6 7" key="1">
    <citation type="submission" date="2016-10" db="EMBL/GenBank/DDBJ databases">
        <authorList>
            <person name="de Groot N.N."/>
        </authorList>
    </citation>
    <scope>NUCLEOTIDE SEQUENCE [LARGE SCALE GENOMIC DNA]</scope>
    <source>
        <strain evidence="7">L7-484,KACC 16230,DSM 25025</strain>
    </source>
</reference>
<evidence type="ECO:0000256" key="1">
    <source>
        <dbReference type="ARBA" id="ARBA00022679"/>
    </source>
</evidence>
<evidence type="ECO:0000313" key="7">
    <source>
        <dbReference type="Proteomes" id="UP000198793"/>
    </source>
</evidence>
<dbReference type="EMBL" id="FNIT01000017">
    <property type="protein sequence ID" value="SDO87153.1"/>
    <property type="molecule type" value="Genomic_DNA"/>
</dbReference>
<sequence length="323" mass="34289">MTDPALARVADRLAALRDAIDQVSDGVDRAIIRDGVRDVLDRDAATPTDAPLIANSFTGLERLHRGASFEILLVRQRDLGTLYALKTLCPERGSAPLLRRLLLDEARHQERVRHPACLALRAALRLADGRPALLLDYVDAPTLATVLRERHLGSVECIALALRLAAALEAVHAAGLIHGDVSPANVLLPGGRAEAAILLDFGLARCIGARPHEADLEQAWTPGFAAPEARSPGAPADVTSDLFSLGRLLAVACVPDARAELEPLLGSLLQTNPSDRPQSARETIGLLATCGAKDTTHAKTAATSSNESVSRLMKSSGRVISRL</sequence>
<dbReference type="STRING" id="1166073.SAMN05192530_1177"/>
<dbReference type="InterPro" id="IPR000719">
    <property type="entry name" value="Prot_kinase_dom"/>
</dbReference>
<dbReference type="Gene3D" id="3.30.200.20">
    <property type="entry name" value="Phosphorylase Kinase, domain 1"/>
    <property type="match status" value="1"/>
</dbReference>
<keyword evidence="6" id="KW-0723">Serine/threonine-protein kinase</keyword>
<protein>
    <submittedName>
        <fullName evidence="6">Serine/threonine protein kinase</fullName>
    </submittedName>
</protein>
<keyword evidence="1" id="KW-0808">Transferase</keyword>
<feature type="domain" description="Protein kinase" evidence="5">
    <location>
        <begin position="57"/>
        <end position="323"/>
    </location>
</feature>
<evidence type="ECO:0000259" key="5">
    <source>
        <dbReference type="PROSITE" id="PS50011"/>
    </source>
</evidence>
<dbReference type="PANTHER" id="PTHR43289:SF6">
    <property type="entry name" value="SERINE_THREONINE-PROTEIN KINASE NEKL-3"/>
    <property type="match status" value="1"/>
</dbReference>
<dbReference type="SUPFAM" id="SSF56112">
    <property type="entry name" value="Protein kinase-like (PK-like)"/>
    <property type="match status" value="1"/>
</dbReference>
<keyword evidence="2" id="KW-0547">Nucleotide-binding</keyword>
<dbReference type="InterPro" id="IPR011009">
    <property type="entry name" value="Kinase-like_dom_sf"/>
</dbReference>
<dbReference type="PANTHER" id="PTHR43289">
    <property type="entry name" value="MITOGEN-ACTIVATED PROTEIN KINASE KINASE KINASE 20-RELATED"/>
    <property type="match status" value="1"/>
</dbReference>
<keyword evidence="7" id="KW-1185">Reference proteome</keyword>
<dbReference type="InterPro" id="IPR008266">
    <property type="entry name" value="Tyr_kinase_AS"/>
</dbReference>
<accession>A0A1H0N3B4</accession>
<evidence type="ECO:0000313" key="6">
    <source>
        <dbReference type="EMBL" id="SDO87153.1"/>
    </source>
</evidence>
<evidence type="ECO:0000256" key="2">
    <source>
        <dbReference type="ARBA" id="ARBA00022741"/>
    </source>
</evidence>
<dbReference type="PROSITE" id="PS00109">
    <property type="entry name" value="PROTEIN_KINASE_TYR"/>
    <property type="match status" value="1"/>
</dbReference>
<keyword evidence="4" id="KW-0067">ATP-binding</keyword>
<gene>
    <name evidence="6" type="ORF">SAMN05192530_1177</name>
</gene>
<dbReference type="Proteomes" id="UP000198793">
    <property type="component" value="Unassembled WGS sequence"/>
</dbReference>
<organism evidence="6 7">
    <name type="scientific">Aureimonas jatrophae</name>
    <dbReference type="NCBI Taxonomy" id="1166073"/>
    <lineage>
        <taxon>Bacteria</taxon>
        <taxon>Pseudomonadati</taxon>
        <taxon>Pseudomonadota</taxon>
        <taxon>Alphaproteobacteria</taxon>
        <taxon>Hyphomicrobiales</taxon>
        <taxon>Aurantimonadaceae</taxon>
        <taxon>Aureimonas</taxon>
    </lineage>
</organism>
<dbReference type="GO" id="GO:0005524">
    <property type="term" value="F:ATP binding"/>
    <property type="evidence" value="ECO:0007669"/>
    <property type="project" value="UniProtKB-KW"/>
</dbReference>
<keyword evidence="3 6" id="KW-0418">Kinase</keyword>
<dbReference type="RefSeq" id="WP_170842703.1">
    <property type="nucleotide sequence ID" value="NZ_FNIT01000017.1"/>
</dbReference>